<dbReference type="Proteomes" id="UP001144256">
    <property type="component" value="Unassembled WGS sequence"/>
</dbReference>
<dbReference type="PANTHER" id="PTHR30006:SF2">
    <property type="entry name" value="ABC TRANSPORTER SUBSTRATE-BINDING PROTEIN"/>
    <property type="match status" value="1"/>
</dbReference>
<sequence length="325" mass="36076">MNIRKLLIGVTLLMVMLVLAGCGKKTEQVVIYTNADEEAIEVMKEVLDKAGYQDDYILQGMGTSELGGKLMVEGDKIEADLITMSSYFIESSQKEHDMFKELNFETNSLLSYPKYYTPILANTGAIFVNTEVMSEKGLQLPQSIKELTKPEYKDLVSVPSIMDSSTAWLMILSIINEYGEDEGLDVTKALVENCGAHIESSGSGPIKKVRVGEVAAGFGLRHQAVQDSMEGKPIKYIDPKEGNFSLTESIAVVKKGNEDTEELAMKMAETIIKEARSKLIEYYPVALYDGEQVDASNNPENPKEFGEPLTVDLLEEHQKFFKKAN</sequence>
<dbReference type="PROSITE" id="PS51257">
    <property type="entry name" value="PROKAR_LIPOPROTEIN"/>
    <property type="match status" value="1"/>
</dbReference>
<dbReference type="RefSeq" id="WP_281811342.1">
    <property type="nucleotide sequence ID" value="NZ_BRLB01000001.1"/>
</dbReference>
<evidence type="ECO:0000313" key="3">
    <source>
        <dbReference type="Proteomes" id="UP001144256"/>
    </source>
</evidence>
<name>A0A9W5Y7E7_9FIRM</name>
<dbReference type="AlphaFoldDB" id="A0A9W5Y7E7"/>
<dbReference type="PANTHER" id="PTHR30006">
    <property type="entry name" value="THIAMINE-BINDING PERIPLASMIC PROTEIN-RELATED"/>
    <property type="match status" value="1"/>
</dbReference>
<gene>
    <name evidence="2" type="primary">afuA</name>
    <name evidence="2" type="ORF">SH1V18_02120</name>
</gene>
<keyword evidence="3" id="KW-1185">Reference proteome</keyword>
<proteinExistence type="predicted"/>
<reference evidence="2" key="1">
    <citation type="submission" date="2022-06" db="EMBL/GenBank/DDBJ databases">
        <title>Vallitalea longa sp. nov., an anaerobic bacterium isolated from marine sediment.</title>
        <authorList>
            <person name="Hirano S."/>
            <person name="Terahara T."/>
            <person name="Mori K."/>
            <person name="Hamada M."/>
            <person name="Matsumoto R."/>
            <person name="Kobayashi T."/>
        </authorList>
    </citation>
    <scope>NUCLEOTIDE SEQUENCE</scope>
    <source>
        <strain evidence="2">SH18-1</strain>
    </source>
</reference>
<evidence type="ECO:0000313" key="2">
    <source>
        <dbReference type="EMBL" id="GKX27732.1"/>
    </source>
</evidence>
<dbReference type="GO" id="GO:0015888">
    <property type="term" value="P:thiamine transport"/>
    <property type="evidence" value="ECO:0007669"/>
    <property type="project" value="TreeGrafter"/>
</dbReference>
<protein>
    <submittedName>
        <fullName evidence="2">2-aminoethylphosphonate ABC transporter substrate-binding protein</fullName>
    </submittedName>
</protein>
<keyword evidence="1" id="KW-0732">Signal</keyword>
<dbReference type="EMBL" id="BRLB01000001">
    <property type="protein sequence ID" value="GKX27732.1"/>
    <property type="molecule type" value="Genomic_DNA"/>
</dbReference>
<dbReference type="Pfam" id="PF13343">
    <property type="entry name" value="SBP_bac_6"/>
    <property type="match status" value="1"/>
</dbReference>
<accession>A0A9W5Y7E7</accession>
<comment type="caution">
    <text evidence="2">The sequence shown here is derived from an EMBL/GenBank/DDBJ whole genome shotgun (WGS) entry which is preliminary data.</text>
</comment>
<dbReference type="Gene3D" id="3.40.190.10">
    <property type="entry name" value="Periplasmic binding protein-like II"/>
    <property type="match status" value="2"/>
</dbReference>
<dbReference type="GO" id="GO:0030975">
    <property type="term" value="F:thiamine binding"/>
    <property type="evidence" value="ECO:0007669"/>
    <property type="project" value="TreeGrafter"/>
</dbReference>
<evidence type="ECO:0000256" key="1">
    <source>
        <dbReference type="ARBA" id="ARBA00022729"/>
    </source>
</evidence>
<dbReference type="GO" id="GO:0030976">
    <property type="term" value="F:thiamine pyrophosphate binding"/>
    <property type="evidence" value="ECO:0007669"/>
    <property type="project" value="TreeGrafter"/>
</dbReference>
<dbReference type="SUPFAM" id="SSF53850">
    <property type="entry name" value="Periplasmic binding protein-like II"/>
    <property type="match status" value="1"/>
</dbReference>
<dbReference type="GO" id="GO:0030288">
    <property type="term" value="C:outer membrane-bounded periplasmic space"/>
    <property type="evidence" value="ECO:0007669"/>
    <property type="project" value="TreeGrafter"/>
</dbReference>
<organism evidence="2 3">
    <name type="scientific">Vallitalea longa</name>
    <dbReference type="NCBI Taxonomy" id="2936439"/>
    <lineage>
        <taxon>Bacteria</taxon>
        <taxon>Bacillati</taxon>
        <taxon>Bacillota</taxon>
        <taxon>Clostridia</taxon>
        <taxon>Lachnospirales</taxon>
        <taxon>Vallitaleaceae</taxon>
        <taxon>Vallitalea</taxon>
    </lineage>
</organism>